<keyword evidence="2" id="KW-0680">Restriction system</keyword>
<dbReference type="InterPro" id="IPR051212">
    <property type="entry name" value="Type-I_RE_S_subunit"/>
</dbReference>
<dbReference type="CDD" id="cd17524">
    <property type="entry name" value="RMtype1_S_EcoUTORF5051P-TRD2-CR2_like"/>
    <property type="match status" value="1"/>
</dbReference>
<evidence type="ECO:0000259" key="5">
    <source>
        <dbReference type="Pfam" id="PF01420"/>
    </source>
</evidence>
<dbReference type="InterPro" id="IPR044946">
    <property type="entry name" value="Restrct_endonuc_typeI_TRD_sf"/>
</dbReference>
<keyword evidence="6" id="KW-0378">Hydrolase</keyword>
<evidence type="ECO:0000313" key="6">
    <source>
        <dbReference type="EMBL" id="QEZ47475.1"/>
    </source>
</evidence>
<feature type="region of interest" description="Disordered" evidence="4">
    <location>
        <begin position="457"/>
        <end position="481"/>
    </location>
</feature>
<keyword evidence="3" id="KW-0238">DNA-binding</keyword>
<feature type="compositionally biased region" description="Basic and acidic residues" evidence="4">
    <location>
        <begin position="472"/>
        <end position="481"/>
    </location>
</feature>
<dbReference type="PANTHER" id="PTHR43140:SF1">
    <property type="entry name" value="TYPE I RESTRICTION ENZYME ECOKI SPECIFICITY SUBUNIT"/>
    <property type="match status" value="1"/>
</dbReference>
<name>A0A5P3VN98_9BURK</name>
<dbReference type="RefSeq" id="WP_151072337.1">
    <property type="nucleotide sequence ID" value="NZ_CP032519.1"/>
</dbReference>
<dbReference type="GO" id="GO:0004519">
    <property type="term" value="F:endonuclease activity"/>
    <property type="evidence" value="ECO:0007669"/>
    <property type="project" value="UniProtKB-KW"/>
</dbReference>
<dbReference type="EMBL" id="CP032519">
    <property type="protein sequence ID" value="QEZ47475.1"/>
    <property type="molecule type" value="Genomic_DNA"/>
</dbReference>
<keyword evidence="6" id="KW-0540">Nuclease</keyword>
<dbReference type="AlphaFoldDB" id="A0A5P3VN98"/>
<evidence type="ECO:0000313" key="7">
    <source>
        <dbReference type="Proteomes" id="UP000325743"/>
    </source>
</evidence>
<evidence type="ECO:0000256" key="1">
    <source>
        <dbReference type="ARBA" id="ARBA00010923"/>
    </source>
</evidence>
<feature type="domain" description="Type I restriction modification DNA specificity" evidence="5">
    <location>
        <begin position="3"/>
        <end position="166"/>
    </location>
</feature>
<dbReference type="REBASE" id="333160">
    <property type="entry name" value="S.CoxT2I"/>
</dbReference>
<dbReference type="GO" id="GO:0003677">
    <property type="term" value="F:DNA binding"/>
    <property type="evidence" value="ECO:0007669"/>
    <property type="project" value="UniProtKB-KW"/>
</dbReference>
<dbReference type="InterPro" id="IPR000055">
    <property type="entry name" value="Restrct_endonuc_typeI_TRD"/>
</dbReference>
<reference evidence="6 7" key="1">
    <citation type="submission" date="2018-09" db="EMBL/GenBank/DDBJ databases">
        <title>Complete genome sequence of Cupriavidus oxalaticus T2, a bacterium capable of phenol tolerance and degradation.</title>
        <authorList>
            <person name="Yan J."/>
        </authorList>
    </citation>
    <scope>NUCLEOTIDE SEQUENCE [LARGE SCALE GENOMIC DNA]</scope>
    <source>
        <strain evidence="6 7">T2</strain>
    </source>
</reference>
<comment type="similarity">
    <text evidence="1">Belongs to the type-I restriction system S methylase family.</text>
</comment>
<feature type="domain" description="Type I restriction modification DNA specificity" evidence="5">
    <location>
        <begin position="258"/>
        <end position="408"/>
    </location>
</feature>
<evidence type="ECO:0000256" key="4">
    <source>
        <dbReference type="SAM" id="MobiDB-lite"/>
    </source>
</evidence>
<gene>
    <name evidence="6" type="ORF">D2917_25450</name>
</gene>
<dbReference type="CDD" id="cd17249">
    <property type="entry name" value="RMtype1_S_EcoR124I-TRD2-CR2_like"/>
    <property type="match status" value="1"/>
</dbReference>
<sequence length="481" mass="52373">MSNIAEFGGVLGGKTPSKANPGFWRNGTVPWVSPKDMKVFDLDGAEDAIAEQAISGAGMSVLPSNSILMVTRSGILAHSFPVAITSVPVTINQDIKAIRPRSEIFLPRYLAYNLRAHGPLILDACSKAGTTVASVESKALERVPLPLAPLPEQARIADKLDTVLARVDACRDRLDHVGAALKRFHKAVLAAATSGRLTEDWRTGRGAARRSGDAHSIPEDGSFDDVAKVTTELPEAWRWGRLAIGITEASYGTATKSSKAGAMPVLRMGNLQGGRIDWSDLAYSNDDGDNQKYMLAVGDILFNRTNSPELVGKTAIYLGERPAIYAGYLIRVKCNENILNPKYVNFCLNAPYGRAYCWAVKSDGVSQSNINAEKLRSFPVPYCEVEEQEEIVRRVEILLSFADRLEARLAQANAAADRLTPALLAKAFRGELVPQDPNDEPASELLKRLNDDRLRAVKGTKSPRSQRIPASSERDYENTAV</sequence>
<dbReference type="GO" id="GO:0009307">
    <property type="term" value="P:DNA restriction-modification system"/>
    <property type="evidence" value="ECO:0007669"/>
    <property type="project" value="UniProtKB-KW"/>
</dbReference>
<proteinExistence type="inferred from homology"/>
<dbReference type="Pfam" id="PF01420">
    <property type="entry name" value="Methylase_S"/>
    <property type="match status" value="2"/>
</dbReference>
<evidence type="ECO:0000256" key="3">
    <source>
        <dbReference type="ARBA" id="ARBA00023125"/>
    </source>
</evidence>
<dbReference type="Proteomes" id="UP000325743">
    <property type="component" value="Chromosome 2"/>
</dbReference>
<evidence type="ECO:0000256" key="2">
    <source>
        <dbReference type="ARBA" id="ARBA00022747"/>
    </source>
</evidence>
<accession>A0A5P3VN98</accession>
<keyword evidence="6" id="KW-0255">Endonuclease</keyword>
<protein>
    <submittedName>
        <fullName evidence="6">Restriction endonuclease</fullName>
    </submittedName>
</protein>
<dbReference type="SUPFAM" id="SSF116734">
    <property type="entry name" value="DNA methylase specificity domain"/>
    <property type="match status" value="2"/>
</dbReference>
<dbReference type="PANTHER" id="PTHR43140">
    <property type="entry name" value="TYPE-1 RESTRICTION ENZYME ECOKI SPECIFICITY PROTEIN"/>
    <property type="match status" value="1"/>
</dbReference>
<dbReference type="Gene3D" id="3.90.220.20">
    <property type="entry name" value="DNA methylase specificity domains"/>
    <property type="match status" value="2"/>
</dbReference>
<organism evidence="6 7">
    <name type="scientific">Cupriavidus oxalaticus</name>
    <dbReference type="NCBI Taxonomy" id="96344"/>
    <lineage>
        <taxon>Bacteria</taxon>
        <taxon>Pseudomonadati</taxon>
        <taxon>Pseudomonadota</taxon>
        <taxon>Betaproteobacteria</taxon>
        <taxon>Burkholderiales</taxon>
        <taxon>Burkholderiaceae</taxon>
        <taxon>Cupriavidus</taxon>
    </lineage>
</organism>